<evidence type="ECO:0000313" key="3">
    <source>
        <dbReference type="Proteomes" id="UP000053372"/>
    </source>
</evidence>
<reference evidence="1 3" key="1">
    <citation type="journal article" date="2015" name="Genome Announc.">
        <title>Draft Genome of the Euendolithic (true boring) Cyanobacterium Mastigocoleus testarum strain BC008.</title>
        <authorList>
            <person name="Guida B.S."/>
            <person name="Garcia-Pichel F."/>
        </authorList>
    </citation>
    <scope>NUCLEOTIDE SEQUENCE [LARGE SCALE GENOMIC DNA]</scope>
    <source>
        <strain evidence="1 3">BC008</strain>
    </source>
</reference>
<dbReference type="EMBL" id="LMTZ01000002">
    <property type="protein sequence ID" value="KST70159.1"/>
    <property type="molecule type" value="Genomic_DNA"/>
</dbReference>
<dbReference type="CDD" id="cd07067">
    <property type="entry name" value="HP_PGM_like"/>
    <property type="match status" value="1"/>
</dbReference>
<dbReference type="AlphaFoldDB" id="A0A0V7ZRJ9"/>
<dbReference type="InterPro" id="IPR029033">
    <property type="entry name" value="His_PPase_superfam"/>
</dbReference>
<name>A0A0V7ZRJ9_9CYAN</name>
<dbReference type="InterPro" id="IPR013078">
    <property type="entry name" value="His_Pase_superF_clade-1"/>
</dbReference>
<dbReference type="InterPro" id="IPR050275">
    <property type="entry name" value="PGM_Phosphatase"/>
</dbReference>
<protein>
    <submittedName>
        <fullName evidence="1">Phosphoglycerate mutase</fullName>
    </submittedName>
</protein>
<dbReference type="PANTHER" id="PTHR48100">
    <property type="entry name" value="BROAD-SPECIFICITY PHOSPHATASE YOR283W-RELATED"/>
    <property type="match status" value="1"/>
</dbReference>
<proteinExistence type="predicted"/>
<dbReference type="Gene3D" id="3.40.50.1240">
    <property type="entry name" value="Phosphoglycerate mutase-like"/>
    <property type="match status" value="1"/>
</dbReference>
<dbReference type="EMBL" id="LMTZ01000093">
    <property type="protein sequence ID" value="KST66822.1"/>
    <property type="molecule type" value="Genomic_DNA"/>
</dbReference>
<dbReference type="GO" id="GO:0016791">
    <property type="term" value="F:phosphatase activity"/>
    <property type="evidence" value="ECO:0007669"/>
    <property type="project" value="TreeGrafter"/>
</dbReference>
<comment type="caution">
    <text evidence="1">The sequence shown here is derived from an EMBL/GenBank/DDBJ whole genome shotgun (WGS) entry which is preliminary data.</text>
</comment>
<dbReference type="Pfam" id="PF00300">
    <property type="entry name" value="His_Phos_1"/>
    <property type="match status" value="1"/>
</dbReference>
<accession>A0A0V7ZRJ9</accession>
<dbReference type="RefSeq" id="WP_027845615.1">
    <property type="nucleotide sequence ID" value="NZ_LMTZ01000002.1"/>
</dbReference>
<dbReference type="Proteomes" id="UP000053372">
    <property type="component" value="Unassembled WGS sequence"/>
</dbReference>
<evidence type="ECO:0000313" key="1">
    <source>
        <dbReference type="EMBL" id="KST66822.1"/>
    </source>
</evidence>
<dbReference type="InterPro" id="IPR001345">
    <property type="entry name" value="PG/BPGM_mutase_AS"/>
</dbReference>
<dbReference type="OrthoDB" id="7925971at2"/>
<gene>
    <name evidence="1" type="ORF">BC008_26895</name>
    <name evidence="2" type="ORF">BC008_36500</name>
</gene>
<sequence>MISIWLIRHGESEANAGLPTSDVTLINLTQKGQQQANKAASAFTQAPSLIVTSPYIRTKQTAQPTVERFTSTPQTEWLVHEFTYLSLDRRHNTAAKERLPMSKAYWERCDPNYVDGVGAESFADMIQRVQDFRQKIYRLEEEFTAVFTYEIFIRAFLWLMLSNTVEINSQAMEEFQAFIKSLKIPNCGIVKLECRNSDIWLNGVSTSHLS</sequence>
<dbReference type="PANTHER" id="PTHR48100:SF15">
    <property type="entry name" value="SEDOHEPTULOSE 1,7-BISPHOSPHATASE"/>
    <property type="match status" value="1"/>
</dbReference>
<dbReference type="SUPFAM" id="SSF53254">
    <property type="entry name" value="Phosphoglycerate mutase-like"/>
    <property type="match status" value="1"/>
</dbReference>
<dbReference type="PROSITE" id="PS00175">
    <property type="entry name" value="PG_MUTASE"/>
    <property type="match status" value="1"/>
</dbReference>
<dbReference type="SMART" id="SM00855">
    <property type="entry name" value="PGAM"/>
    <property type="match status" value="1"/>
</dbReference>
<keyword evidence="3" id="KW-1185">Reference proteome</keyword>
<organism evidence="1 3">
    <name type="scientific">Mastigocoleus testarum BC008</name>
    <dbReference type="NCBI Taxonomy" id="371196"/>
    <lineage>
        <taxon>Bacteria</taxon>
        <taxon>Bacillati</taxon>
        <taxon>Cyanobacteriota</taxon>
        <taxon>Cyanophyceae</taxon>
        <taxon>Nostocales</taxon>
        <taxon>Hapalosiphonaceae</taxon>
        <taxon>Mastigocoleus</taxon>
    </lineage>
</organism>
<evidence type="ECO:0000313" key="2">
    <source>
        <dbReference type="EMBL" id="KST70159.1"/>
    </source>
</evidence>